<dbReference type="RefSeq" id="WP_185065901.1">
    <property type="nucleotide sequence ID" value="NZ_BAABJP010000026.1"/>
</dbReference>
<keyword evidence="1" id="KW-0812">Transmembrane</keyword>
<evidence type="ECO:0000256" key="1">
    <source>
        <dbReference type="SAM" id="Phobius"/>
    </source>
</evidence>
<feature type="transmembrane region" description="Helical" evidence="1">
    <location>
        <begin position="138"/>
        <end position="161"/>
    </location>
</feature>
<proteinExistence type="predicted"/>
<protein>
    <recommendedName>
        <fullName evidence="4">Integral membrane protein</fullName>
    </recommendedName>
</protein>
<dbReference type="EMBL" id="BAABJP010000026">
    <property type="protein sequence ID" value="GAA5162408.1"/>
    <property type="molecule type" value="Genomic_DNA"/>
</dbReference>
<dbReference type="InterPro" id="IPR039708">
    <property type="entry name" value="MT1774/Rv1733c-like"/>
</dbReference>
<evidence type="ECO:0000313" key="3">
    <source>
        <dbReference type="Proteomes" id="UP001428817"/>
    </source>
</evidence>
<reference evidence="3" key="1">
    <citation type="journal article" date="2019" name="Int. J. Syst. Evol. Microbiol.">
        <title>The Global Catalogue of Microorganisms (GCM) 10K type strain sequencing project: providing services to taxonomists for standard genome sequencing and annotation.</title>
        <authorList>
            <consortium name="The Broad Institute Genomics Platform"/>
            <consortium name="The Broad Institute Genome Sequencing Center for Infectious Disease"/>
            <person name="Wu L."/>
            <person name="Ma J."/>
        </authorList>
    </citation>
    <scope>NUCLEOTIDE SEQUENCE [LARGE SCALE GENOMIC DNA]</scope>
    <source>
        <strain evidence="3">JCM 18303</strain>
    </source>
</reference>
<keyword evidence="1" id="KW-1133">Transmembrane helix</keyword>
<keyword evidence="3" id="KW-1185">Reference proteome</keyword>
<sequence>MSRDRKHAPQGTLPRRATDRVEDLVAWLLVLVGLVGTIVTLMLASDVYSGQMERARREAAAHTPVTAVLVRDASTAVAAGRAGDSVPDEIPVCWTGRDGLEHTGTTSVTSPTKAGQTVTVWVDHAQRQVPAPPTRADAITGAAIVAVLGWSTLAAALVLAWRAVRRTTLTYNCAGWEREWWEVEPRWSGRARGESIS</sequence>
<accession>A0ABP9QIC5</accession>
<evidence type="ECO:0000313" key="2">
    <source>
        <dbReference type="EMBL" id="GAA5162408.1"/>
    </source>
</evidence>
<dbReference type="Proteomes" id="UP001428817">
    <property type="component" value="Unassembled WGS sequence"/>
</dbReference>
<keyword evidence="1" id="KW-0472">Membrane</keyword>
<dbReference type="PANTHER" id="PTHR42305">
    <property type="entry name" value="MEMBRANE PROTEIN RV1733C-RELATED"/>
    <property type="match status" value="1"/>
</dbReference>
<organism evidence="2 3">
    <name type="scientific">Pseudonocardia eucalypti</name>
    <dbReference type="NCBI Taxonomy" id="648755"/>
    <lineage>
        <taxon>Bacteria</taxon>
        <taxon>Bacillati</taxon>
        <taxon>Actinomycetota</taxon>
        <taxon>Actinomycetes</taxon>
        <taxon>Pseudonocardiales</taxon>
        <taxon>Pseudonocardiaceae</taxon>
        <taxon>Pseudonocardia</taxon>
    </lineage>
</organism>
<gene>
    <name evidence="2" type="ORF">GCM10023321_47960</name>
</gene>
<feature type="transmembrane region" description="Helical" evidence="1">
    <location>
        <begin position="24"/>
        <end position="44"/>
    </location>
</feature>
<evidence type="ECO:0008006" key="4">
    <source>
        <dbReference type="Google" id="ProtNLM"/>
    </source>
</evidence>
<name>A0ABP9QIC5_9PSEU</name>
<dbReference type="PANTHER" id="PTHR42305:SF1">
    <property type="entry name" value="MEMBRANE PROTEIN RV1733C-RELATED"/>
    <property type="match status" value="1"/>
</dbReference>
<comment type="caution">
    <text evidence="2">The sequence shown here is derived from an EMBL/GenBank/DDBJ whole genome shotgun (WGS) entry which is preliminary data.</text>
</comment>